<reference evidence="1" key="2">
    <citation type="journal article" date="2007" name="Nature">
        <title>Evolution of genes and genomes on the Drosophila phylogeny.</title>
        <authorList>
            <consortium name="Drosophila 12 Genomes Consortium"/>
            <person name="Clark A.G."/>
            <person name="Eisen M.B."/>
            <person name="Smith D.R."/>
            <person name="Bergman C.M."/>
            <person name="Oliver B."/>
            <person name="Markow T.A."/>
            <person name="Kaufman T.C."/>
            <person name="Kellis M."/>
            <person name="Gelbart W."/>
            <person name="Iyer V.N."/>
            <person name="Pollard D.A."/>
            <person name="Sackton T.B."/>
            <person name="Larracuente A.M."/>
            <person name="Singh N.D."/>
            <person name="Abad J.P."/>
            <person name="Abt D.N."/>
            <person name="Adryan B."/>
            <person name="Aguade M."/>
            <person name="Akashi H."/>
            <person name="Anderson W.W."/>
            <person name="Aquadro C.F."/>
            <person name="Ardell D.H."/>
            <person name="Arguello R."/>
            <person name="Artieri C.G."/>
            <person name="Barbash D.A."/>
            <person name="Barker D."/>
            <person name="Barsanti P."/>
            <person name="Batterham P."/>
            <person name="Batzoglou S."/>
            <person name="Begun D."/>
            <person name="Bhutkar A."/>
            <person name="Blanco E."/>
            <person name="Bosak S.A."/>
            <person name="Bradley R.K."/>
            <person name="Brand A.D."/>
            <person name="Brent M.R."/>
            <person name="Brooks A.N."/>
            <person name="Brown R.H."/>
            <person name="Butlin R.K."/>
            <person name="Caggese C."/>
            <person name="Calvi B.R."/>
            <person name="Bernardo de Carvalho A."/>
            <person name="Caspi A."/>
            <person name="Castrezana S."/>
            <person name="Celniker S.E."/>
            <person name="Chang J.L."/>
            <person name="Chapple C."/>
            <person name="Chatterji S."/>
            <person name="Chinwalla A."/>
            <person name="Civetta A."/>
            <person name="Clifton S.W."/>
            <person name="Comeron J.M."/>
            <person name="Costello J.C."/>
            <person name="Coyne J.A."/>
            <person name="Daub J."/>
            <person name="David R.G."/>
            <person name="Delcher A.L."/>
            <person name="Delehaunty K."/>
            <person name="Do C.B."/>
            <person name="Ebling H."/>
            <person name="Edwards K."/>
            <person name="Eickbush T."/>
            <person name="Evans J.D."/>
            <person name="Filipski A."/>
            <person name="Findeiss S."/>
            <person name="Freyhult E."/>
            <person name="Fulton L."/>
            <person name="Fulton R."/>
            <person name="Garcia A.C."/>
            <person name="Gardiner A."/>
            <person name="Garfield D.A."/>
            <person name="Garvin B.E."/>
            <person name="Gibson G."/>
            <person name="Gilbert D."/>
            <person name="Gnerre S."/>
            <person name="Godfrey J."/>
            <person name="Good R."/>
            <person name="Gotea V."/>
            <person name="Gravely B."/>
            <person name="Greenberg A.J."/>
            <person name="Griffiths-Jones S."/>
            <person name="Gross S."/>
            <person name="Guigo R."/>
            <person name="Gustafson E.A."/>
            <person name="Haerty W."/>
            <person name="Hahn M.W."/>
            <person name="Halligan D.L."/>
            <person name="Halpern A.L."/>
            <person name="Halter G.M."/>
            <person name="Han M.V."/>
            <person name="Heger A."/>
            <person name="Hillier L."/>
            <person name="Hinrichs A.S."/>
            <person name="Holmes I."/>
            <person name="Hoskins R.A."/>
            <person name="Hubisz M.J."/>
            <person name="Hultmark D."/>
            <person name="Huntley M.A."/>
            <person name="Jaffe D.B."/>
            <person name="Jagadeeshan S."/>
            <person name="Jeck W.R."/>
            <person name="Johnson J."/>
            <person name="Jones C.D."/>
            <person name="Jordan W.C."/>
            <person name="Karpen G.H."/>
            <person name="Kataoka E."/>
            <person name="Keightley P.D."/>
            <person name="Kheradpour P."/>
            <person name="Kirkness E.F."/>
            <person name="Koerich L.B."/>
            <person name="Kristiansen K."/>
            <person name="Kudrna D."/>
            <person name="Kulathinal R.J."/>
            <person name="Kumar S."/>
            <person name="Kwok R."/>
            <person name="Lander E."/>
            <person name="Langley C.H."/>
            <person name="Lapoint R."/>
            <person name="Lazzaro B.P."/>
            <person name="Lee S.J."/>
            <person name="Levesque L."/>
            <person name="Li R."/>
            <person name="Lin C.F."/>
            <person name="Lin M.F."/>
            <person name="Lindblad-Toh K."/>
            <person name="Llopart A."/>
            <person name="Long M."/>
            <person name="Low L."/>
            <person name="Lozovsky E."/>
            <person name="Lu J."/>
            <person name="Luo M."/>
            <person name="Machado C.A."/>
            <person name="Makalowski W."/>
            <person name="Marzo M."/>
            <person name="Matsuda M."/>
            <person name="Matzkin L."/>
            <person name="McAllister B."/>
            <person name="McBride C.S."/>
            <person name="McKernan B."/>
            <person name="McKernan K."/>
            <person name="Mendez-Lago M."/>
            <person name="Minx P."/>
            <person name="Mollenhauer M.U."/>
            <person name="Montooth K."/>
            <person name="Mount S.M."/>
            <person name="Mu X."/>
            <person name="Myers E."/>
            <person name="Negre B."/>
            <person name="Newfeld S."/>
            <person name="Nielsen R."/>
            <person name="Noor M.A."/>
            <person name="O'Grady P."/>
            <person name="Pachter L."/>
            <person name="Papaceit M."/>
            <person name="Parisi M.J."/>
            <person name="Parisi M."/>
            <person name="Parts L."/>
            <person name="Pedersen J.S."/>
            <person name="Pesole G."/>
            <person name="Phillippy A.M."/>
            <person name="Ponting C.P."/>
            <person name="Pop M."/>
            <person name="Porcelli D."/>
            <person name="Powell J.R."/>
            <person name="Prohaska S."/>
            <person name="Pruitt K."/>
            <person name="Puig M."/>
            <person name="Quesneville H."/>
            <person name="Ram K.R."/>
            <person name="Rand D."/>
            <person name="Rasmussen M.D."/>
            <person name="Reed L.K."/>
            <person name="Reenan R."/>
            <person name="Reily A."/>
            <person name="Remington K.A."/>
            <person name="Rieger T.T."/>
            <person name="Ritchie M.G."/>
            <person name="Robin C."/>
            <person name="Rogers Y.H."/>
            <person name="Rohde C."/>
            <person name="Rozas J."/>
            <person name="Rubenfield M.J."/>
            <person name="Ruiz A."/>
            <person name="Russo S."/>
            <person name="Salzberg S.L."/>
            <person name="Sanchez-Gracia A."/>
            <person name="Saranga D.J."/>
            <person name="Sato H."/>
            <person name="Schaeffer S.W."/>
            <person name="Schatz M.C."/>
            <person name="Schlenke T."/>
            <person name="Schwartz R."/>
            <person name="Segarra C."/>
            <person name="Singh R.S."/>
            <person name="Sirot L."/>
            <person name="Sirota M."/>
            <person name="Sisneros N.B."/>
            <person name="Smith C.D."/>
            <person name="Smith T.F."/>
            <person name="Spieth J."/>
            <person name="Stage D.E."/>
            <person name="Stark A."/>
            <person name="Stephan W."/>
            <person name="Strausberg R.L."/>
            <person name="Strempel S."/>
            <person name="Sturgill D."/>
            <person name="Sutton G."/>
            <person name="Sutton G.G."/>
            <person name="Tao W."/>
            <person name="Teichmann S."/>
            <person name="Tobari Y.N."/>
            <person name="Tomimura Y."/>
            <person name="Tsolas J.M."/>
            <person name="Valente V.L."/>
            <person name="Venter E."/>
            <person name="Venter J.C."/>
            <person name="Vicario S."/>
            <person name="Vieira F.G."/>
            <person name="Vilella A.J."/>
            <person name="Villasante A."/>
            <person name="Walenz B."/>
            <person name="Wang J."/>
            <person name="Wasserman M."/>
            <person name="Watts T."/>
            <person name="Wilson D."/>
            <person name="Wilson R.K."/>
            <person name="Wing R.A."/>
            <person name="Wolfner M.F."/>
            <person name="Wong A."/>
            <person name="Wong G.K."/>
            <person name="Wu C.I."/>
            <person name="Wu G."/>
            <person name="Yamamoto D."/>
            <person name="Yang H.P."/>
            <person name="Yang S.P."/>
            <person name="Yorke J.A."/>
            <person name="Yoshida K."/>
            <person name="Zdobnov E."/>
            <person name="Zhang P."/>
            <person name="Zhang Y."/>
            <person name="Zimin A.V."/>
            <person name="Baldwin J."/>
            <person name="Abdouelleil A."/>
            <person name="Abdulkadir J."/>
            <person name="Abebe A."/>
            <person name="Abera B."/>
            <person name="Abreu J."/>
            <person name="Acer S.C."/>
            <person name="Aftuck L."/>
            <person name="Alexander A."/>
            <person name="An P."/>
            <person name="Anderson E."/>
            <person name="Anderson S."/>
            <person name="Arachi H."/>
            <person name="Azer M."/>
            <person name="Bachantsang P."/>
            <person name="Barry A."/>
            <person name="Bayul T."/>
            <person name="Berlin A."/>
            <person name="Bessette D."/>
            <person name="Bloom T."/>
            <person name="Blye J."/>
            <person name="Boguslavskiy L."/>
            <person name="Bonnet C."/>
            <person name="Boukhgalter B."/>
            <person name="Bourzgui I."/>
            <person name="Brown A."/>
            <person name="Cahill P."/>
            <person name="Channer S."/>
            <person name="Cheshatsang Y."/>
            <person name="Chuda L."/>
            <person name="Citroen M."/>
            <person name="Collymore A."/>
            <person name="Cooke P."/>
            <person name="Costello M."/>
            <person name="D'Aco K."/>
            <person name="Daza R."/>
            <person name="De Haan G."/>
            <person name="DeGray S."/>
            <person name="DeMaso C."/>
            <person name="Dhargay N."/>
            <person name="Dooley K."/>
            <person name="Dooley E."/>
            <person name="Doricent M."/>
            <person name="Dorje P."/>
            <person name="Dorjee K."/>
            <person name="Dupes A."/>
            <person name="Elong R."/>
            <person name="Falk J."/>
            <person name="Farina A."/>
            <person name="Faro S."/>
            <person name="Ferguson D."/>
            <person name="Fisher S."/>
            <person name="Foley C.D."/>
            <person name="Franke A."/>
            <person name="Friedrich D."/>
            <person name="Gadbois L."/>
            <person name="Gearin G."/>
            <person name="Gearin C.R."/>
            <person name="Giannoukos G."/>
            <person name="Goode T."/>
            <person name="Graham J."/>
            <person name="Grandbois E."/>
            <person name="Grewal S."/>
            <person name="Gyaltsen K."/>
            <person name="Hafez N."/>
            <person name="Hagos B."/>
            <person name="Hall J."/>
            <person name="Henson C."/>
            <person name="Hollinger A."/>
            <person name="Honan T."/>
            <person name="Huard M.D."/>
            <person name="Hughes L."/>
            <person name="Hurhula B."/>
            <person name="Husby M.E."/>
            <person name="Kamat A."/>
            <person name="Kanga B."/>
            <person name="Kashin S."/>
            <person name="Khazanovich D."/>
            <person name="Kisner P."/>
            <person name="Lance K."/>
            <person name="Lara M."/>
            <person name="Lee W."/>
            <person name="Lennon N."/>
            <person name="Letendre F."/>
            <person name="LeVine R."/>
            <person name="Lipovsky A."/>
            <person name="Liu X."/>
            <person name="Liu J."/>
            <person name="Liu S."/>
            <person name="Lokyitsang T."/>
            <person name="Lokyitsang Y."/>
            <person name="Lubonja R."/>
            <person name="Lui A."/>
            <person name="MacDonald P."/>
            <person name="Magnisalis V."/>
            <person name="Maru K."/>
            <person name="Matthews C."/>
            <person name="McCusker W."/>
            <person name="McDonough S."/>
            <person name="Mehta T."/>
            <person name="Meldrim J."/>
            <person name="Meneus L."/>
            <person name="Mihai O."/>
            <person name="Mihalev A."/>
            <person name="Mihova T."/>
            <person name="Mittelman R."/>
            <person name="Mlenga V."/>
            <person name="Montmayeur A."/>
            <person name="Mulrain L."/>
            <person name="Navidi A."/>
            <person name="Naylor J."/>
            <person name="Negash T."/>
            <person name="Nguyen T."/>
            <person name="Nguyen N."/>
            <person name="Nicol R."/>
            <person name="Norbu C."/>
            <person name="Norbu N."/>
            <person name="Novod N."/>
            <person name="O'Neill B."/>
            <person name="Osman S."/>
            <person name="Markiewicz E."/>
            <person name="Oyono O.L."/>
            <person name="Patti C."/>
            <person name="Phunkhang P."/>
            <person name="Pierre F."/>
            <person name="Priest M."/>
            <person name="Raghuraman S."/>
            <person name="Rege F."/>
            <person name="Reyes R."/>
            <person name="Rise C."/>
            <person name="Rogov P."/>
            <person name="Ross K."/>
            <person name="Ryan E."/>
            <person name="Settipalli S."/>
            <person name="Shea T."/>
            <person name="Sherpa N."/>
            <person name="Shi L."/>
            <person name="Shih D."/>
            <person name="Sparrow T."/>
            <person name="Spaulding J."/>
            <person name="Stalker J."/>
            <person name="Stange-Thomann N."/>
            <person name="Stavropoulos S."/>
            <person name="Stone C."/>
            <person name="Strader C."/>
            <person name="Tesfaye S."/>
            <person name="Thomson T."/>
            <person name="Thoulutsang Y."/>
            <person name="Thoulutsang D."/>
            <person name="Topham K."/>
            <person name="Topping I."/>
            <person name="Tsamla T."/>
            <person name="Vassiliev H."/>
            <person name="Vo A."/>
            <person name="Wangchuk T."/>
            <person name="Wangdi T."/>
            <person name="Weiand M."/>
            <person name="Wilkinson J."/>
            <person name="Wilson A."/>
            <person name="Yadav S."/>
            <person name="Young G."/>
            <person name="Yu Q."/>
            <person name="Zembek L."/>
            <person name="Zhong D."/>
            <person name="Zimmer A."/>
            <person name="Zwirko Z."/>
            <person name="Jaffe D.B."/>
            <person name="Alvarez P."/>
            <person name="Brockman W."/>
            <person name="Butler J."/>
            <person name="Chin C."/>
            <person name="Gnerre S."/>
            <person name="Grabherr M."/>
            <person name="Kleber M."/>
            <person name="Mauceli E."/>
            <person name="MacCallum I."/>
        </authorList>
    </citation>
    <scope>NUCLEOTIDE SEQUENCE [LARGE SCALE GENOMIC DNA]</scope>
    <source>
        <strain evidence="1">MV2-25</strain>
    </source>
</reference>
<reference evidence="1" key="4">
    <citation type="submission" date="2015-11" db="EMBL/GenBank/DDBJ databases">
        <authorList>
            <consortium name="FlyBase"/>
        </authorList>
    </citation>
    <scope>NUCLEOTIDE SEQUENCE</scope>
    <source>
        <strain evidence="1">MV2-25</strain>
    </source>
</reference>
<sequence>MGHVATVPLEKRRTVNSEWYTTICLPEVFGEIRKNNCRARIILHHDNASSHTSRQTVKKTLKKLHGQHFTSAEEAVEEFKNHVL</sequence>
<reference evidence="1" key="1">
    <citation type="journal article" date="2005" name="Genome Res.">
        <title>Comparative genome sequencing of Drosophila pseudoobscura: chromosomal, gene, and cis-element evolution.</title>
        <authorList>
            <person name="Richards S."/>
            <person name="Liu Y."/>
            <person name="Bettencourt B.R."/>
            <person name="Hradecky P."/>
            <person name="Letovsky S."/>
            <person name="Nielsen R."/>
            <person name="Thornton K."/>
            <person name="Hubisz M.J."/>
            <person name="Chen R."/>
            <person name="Meisel R.P."/>
            <person name="Couronne O."/>
            <person name="Hua S."/>
            <person name="Smith M.A."/>
            <person name="Zhang P."/>
            <person name="Liu J."/>
            <person name="Bussemaker H.J."/>
            <person name="van Batenburg M.F."/>
            <person name="Howells S.L."/>
            <person name="Scherer S.E."/>
            <person name="Sodergren E."/>
            <person name="Matthews B.B."/>
            <person name="Crosby M.A."/>
            <person name="Schroeder A.J."/>
            <person name="Ortiz-Barrientos D."/>
            <person name="Rives C.M."/>
            <person name="Metzker M.L."/>
            <person name="Muzny D.M."/>
            <person name="Scott G."/>
            <person name="Steffen D."/>
            <person name="Wheeler D.A."/>
            <person name="Worley K.C."/>
            <person name="Havlak P."/>
            <person name="Durbin K.J."/>
            <person name="Egan A."/>
            <person name="Gill R."/>
            <person name="Hume J."/>
            <person name="Morgan M.B."/>
            <person name="Miner G."/>
            <person name="Hamilton C."/>
            <person name="Huang Y."/>
            <person name="Waldron L."/>
            <person name="Verduzco D."/>
            <person name="Clerc-Blankenburg K.P."/>
            <person name="Dubchak I."/>
            <person name="Noor M.A."/>
            <person name="Anderson W."/>
            <person name="White K.P."/>
            <person name="Clark A.G."/>
            <person name="Schaeffer S.W."/>
            <person name="Gelbart W."/>
            <person name="Weinstock G.M."/>
            <person name="Gibbs R.A."/>
        </authorList>
    </citation>
    <scope>NUCLEOTIDE SEQUENCE [LARGE SCALE GENOMIC DNA]</scope>
    <source>
        <strain evidence="1">MV2-25</strain>
    </source>
</reference>
<evidence type="ECO:0008006" key="2">
    <source>
        <dbReference type="Google" id="ProtNLM"/>
    </source>
</evidence>
<dbReference type="Gene3D" id="3.30.420.10">
    <property type="entry name" value="Ribonuclease H-like superfamily/Ribonuclease H"/>
    <property type="match status" value="1"/>
</dbReference>
<name>A0A0R3NWT8_DROPS</name>
<organism evidence="1">
    <name type="scientific">Drosophila pseudoobscura pseudoobscura</name>
    <name type="common">Fruit fly</name>
    <dbReference type="NCBI Taxonomy" id="46245"/>
    <lineage>
        <taxon>Eukaryota</taxon>
        <taxon>Metazoa</taxon>
        <taxon>Ecdysozoa</taxon>
        <taxon>Arthropoda</taxon>
        <taxon>Hexapoda</taxon>
        <taxon>Insecta</taxon>
        <taxon>Pterygota</taxon>
        <taxon>Neoptera</taxon>
        <taxon>Endopterygota</taxon>
        <taxon>Diptera</taxon>
        <taxon>Brachycera</taxon>
        <taxon>Muscomorpha</taxon>
        <taxon>Ephydroidea</taxon>
        <taxon>Drosophilidae</taxon>
        <taxon>Drosophila</taxon>
        <taxon>Sophophora</taxon>
    </lineage>
</organism>
<reference evidence="1" key="3">
    <citation type="journal article" date="2012" name="PLoS ONE">
        <title>Mind the gap: upgrading genomes with Pacific Biosciences RS long-read sequencing technology.</title>
        <authorList>
            <person name="English A.C."/>
            <person name="Richards S."/>
            <person name="Han Y."/>
            <person name="Wang M."/>
            <person name="Vee V."/>
            <person name="Qu J."/>
            <person name="Qin X."/>
            <person name="Muzny D.M."/>
            <person name="Reid J.G."/>
            <person name="Worley K.C."/>
            <person name="Gibbs R.A."/>
        </authorList>
    </citation>
    <scope>NUCLEOTIDE SEQUENCE</scope>
    <source>
        <strain evidence="1">MV2-25</strain>
    </source>
</reference>
<protein>
    <recommendedName>
        <fullName evidence="2">Histone-lysine N-methyltransferase SETMAR</fullName>
    </recommendedName>
</protein>
<dbReference type="Bgee" id="FBgn0271593">
    <property type="expression patterns" value="Expressed in insect adult head and 2 other cell types or tissues"/>
</dbReference>
<proteinExistence type="predicted"/>
<dbReference type="InterPro" id="IPR036397">
    <property type="entry name" value="RNaseH_sf"/>
</dbReference>
<accession>A0A0R3NWT8</accession>
<dbReference type="AlphaFoldDB" id="A0A0R3NWT8"/>
<dbReference type="EMBL" id="CH673509">
    <property type="protein sequence ID" value="KRT05544.1"/>
    <property type="molecule type" value="Genomic_DNA"/>
</dbReference>
<evidence type="ECO:0000313" key="1">
    <source>
        <dbReference type="EMBL" id="KRT05544.1"/>
    </source>
</evidence>
<dbReference type="GO" id="GO:0003676">
    <property type="term" value="F:nucleic acid binding"/>
    <property type="evidence" value="ECO:0007669"/>
    <property type="project" value="InterPro"/>
</dbReference>
<gene>
    <name evidence="1" type="primary">Dpse\GA31186</name>
    <name evidence="1" type="ORF">Dpse_GA31186</name>
</gene>